<dbReference type="Gene3D" id="1.20.1530.20">
    <property type="match status" value="1"/>
</dbReference>
<evidence type="ECO:0000256" key="4">
    <source>
        <dbReference type="ARBA" id="ARBA00022989"/>
    </source>
</evidence>
<keyword evidence="5" id="KW-0406">Ion transport</keyword>
<dbReference type="GO" id="GO:0015297">
    <property type="term" value="F:antiporter activity"/>
    <property type="evidence" value="ECO:0007669"/>
    <property type="project" value="InterPro"/>
</dbReference>
<evidence type="ECO:0000259" key="9">
    <source>
        <dbReference type="Pfam" id="PF00999"/>
    </source>
</evidence>
<dbReference type="InterPro" id="IPR038770">
    <property type="entry name" value="Na+/solute_symporter_sf"/>
</dbReference>
<feature type="transmembrane region" description="Helical" evidence="8">
    <location>
        <begin position="237"/>
        <end position="257"/>
    </location>
</feature>
<evidence type="ECO:0000256" key="2">
    <source>
        <dbReference type="ARBA" id="ARBA00022448"/>
    </source>
</evidence>
<feature type="transmembrane region" description="Helical" evidence="8">
    <location>
        <begin position="173"/>
        <end position="196"/>
    </location>
</feature>
<protein>
    <recommendedName>
        <fullName evidence="9">Cation/H+ exchanger transmembrane domain-containing protein</fullName>
    </recommendedName>
</protein>
<dbReference type="Proteomes" id="UP000464378">
    <property type="component" value="Chromosome"/>
</dbReference>
<keyword evidence="6 8" id="KW-0472">Membrane</keyword>
<evidence type="ECO:0000256" key="1">
    <source>
        <dbReference type="ARBA" id="ARBA00004141"/>
    </source>
</evidence>
<feature type="transmembrane region" description="Helical" evidence="8">
    <location>
        <begin position="27"/>
        <end position="49"/>
    </location>
</feature>
<feature type="transmembrane region" description="Helical" evidence="8">
    <location>
        <begin position="391"/>
        <end position="411"/>
    </location>
</feature>
<feature type="transmembrane region" description="Helical" evidence="8">
    <location>
        <begin position="103"/>
        <end position="123"/>
    </location>
</feature>
<proteinExistence type="predicted"/>
<organism evidence="10">
    <name type="scientific">Tuwongella immobilis</name>
    <dbReference type="NCBI Taxonomy" id="692036"/>
    <lineage>
        <taxon>Bacteria</taxon>
        <taxon>Pseudomonadati</taxon>
        <taxon>Planctomycetota</taxon>
        <taxon>Planctomycetia</taxon>
        <taxon>Gemmatales</taxon>
        <taxon>Gemmataceae</taxon>
        <taxon>Tuwongella</taxon>
    </lineage>
</organism>
<feature type="transmembrane region" description="Helical" evidence="8">
    <location>
        <begin position="208"/>
        <end position="231"/>
    </location>
</feature>
<name>A0A6C2YU70_9BACT</name>
<feature type="transmembrane region" description="Helical" evidence="8">
    <location>
        <begin position="358"/>
        <end position="379"/>
    </location>
</feature>
<dbReference type="AlphaFoldDB" id="A0A6C2YU70"/>
<dbReference type="PANTHER" id="PTHR32468:SF0">
    <property type="entry name" value="K(+)_H(+) ANTIPORTER 1"/>
    <property type="match status" value="1"/>
</dbReference>
<evidence type="ECO:0000313" key="10">
    <source>
        <dbReference type="EMBL" id="VIP04455.1"/>
    </source>
</evidence>
<dbReference type="EMBL" id="LR586016">
    <property type="protein sequence ID" value="VIP04455.1"/>
    <property type="molecule type" value="Genomic_DNA"/>
</dbReference>
<accession>A0A6C2YU70</accession>
<dbReference type="Pfam" id="PF00999">
    <property type="entry name" value="Na_H_Exchanger"/>
    <property type="match status" value="1"/>
</dbReference>
<dbReference type="InParanoid" id="A0A6C2YU70"/>
<feature type="region of interest" description="Disordered" evidence="7">
    <location>
        <begin position="463"/>
        <end position="484"/>
    </location>
</feature>
<dbReference type="GO" id="GO:1902600">
    <property type="term" value="P:proton transmembrane transport"/>
    <property type="evidence" value="ECO:0007669"/>
    <property type="project" value="InterPro"/>
</dbReference>
<keyword evidence="4 8" id="KW-1133">Transmembrane helix</keyword>
<dbReference type="PANTHER" id="PTHR32468">
    <property type="entry name" value="CATION/H + ANTIPORTER"/>
    <property type="match status" value="1"/>
</dbReference>
<dbReference type="EMBL" id="LR593887">
    <property type="protein sequence ID" value="VTS06272.1"/>
    <property type="molecule type" value="Genomic_DNA"/>
</dbReference>
<keyword evidence="3 8" id="KW-0812">Transmembrane</keyword>
<evidence type="ECO:0000256" key="6">
    <source>
        <dbReference type="ARBA" id="ARBA00023136"/>
    </source>
</evidence>
<sequence length="484" mass="52499">MLGVFADQSTDLATAALAFKRLSLEELLLPILMQLVIIIAVARIAATLFRRLGQPNAVGEILAGLAMGPSLFGWLAPEWSAMIFQPHFESVPQAMSNVAIPKIFLILSQIGLILLLFQIGLEFDFGHLKQFGGSAVAISLSGIIVPMVTGIGLAYLVHSWMEPHPERGPVDRFGFALFLGVAMSITAIPILGRMMIELNITRTRLGTIVITAAAVDDAMGWILLATVAAIVSSGFDLMGTLTMLGMTIGFGALMIFVVRPLMVRWLRHSLARNDGDLTANSLTVVLVLLFLASIATNLIGIFAIFGAFLFGAVLSDQDAFREAVMRRLRDITTAFFLPIFFTYTGLRTQIGSLDTWQMWAVCGAVLVVATVGKFVACGIAARLSGFPRREAAIIGVMMNTRALMELIVINVGYDMGVIPPRMFTMLVIMAIMSTIITTPILLALRRGTEIETPIRQSGFLSWDREPVSENPSEKPIPQLTTPAS</sequence>
<feature type="domain" description="Cation/H+ exchanger transmembrane" evidence="9">
    <location>
        <begin position="40"/>
        <end position="441"/>
    </location>
</feature>
<feature type="transmembrane region" description="Helical" evidence="8">
    <location>
        <begin position="61"/>
        <end position="83"/>
    </location>
</feature>
<feature type="transmembrane region" description="Helical" evidence="8">
    <location>
        <begin position="135"/>
        <end position="161"/>
    </location>
</feature>
<dbReference type="KEGG" id="tim:GMBLW1_47380"/>
<comment type="subcellular location">
    <subcellularLocation>
        <location evidence="1">Membrane</location>
        <topology evidence="1">Multi-pass membrane protein</topology>
    </subcellularLocation>
</comment>
<keyword evidence="11" id="KW-1185">Reference proteome</keyword>
<reference evidence="10" key="1">
    <citation type="submission" date="2019-04" db="EMBL/GenBank/DDBJ databases">
        <authorList>
            <consortium name="Science for Life Laboratories"/>
        </authorList>
    </citation>
    <scope>NUCLEOTIDE SEQUENCE</scope>
    <source>
        <strain evidence="10">MBLW1</strain>
    </source>
</reference>
<keyword evidence="2" id="KW-0813">Transport</keyword>
<gene>
    <name evidence="10" type="ORF">GMBLW1_47380</name>
</gene>
<feature type="transmembrane region" description="Helical" evidence="8">
    <location>
        <begin position="423"/>
        <end position="444"/>
    </location>
</feature>
<dbReference type="InterPro" id="IPR050794">
    <property type="entry name" value="CPA2_transporter"/>
</dbReference>
<evidence type="ECO:0000313" key="11">
    <source>
        <dbReference type="Proteomes" id="UP000464378"/>
    </source>
</evidence>
<dbReference type="RefSeq" id="WP_162659538.1">
    <property type="nucleotide sequence ID" value="NZ_LR593887.1"/>
</dbReference>
<dbReference type="GO" id="GO:0016020">
    <property type="term" value="C:membrane"/>
    <property type="evidence" value="ECO:0007669"/>
    <property type="project" value="UniProtKB-SubCell"/>
</dbReference>
<evidence type="ECO:0000256" key="8">
    <source>
        <dbReference type="SAM" id="Phobius"/>
    </source>
</evidence>
<dbReference type="InterPro" id="IPR006153">
    <property type="entry name" value="Cation/H_exchanger_TM"/>
</dbReference>
<evidence type="ECO:0000256" key="3">
    <source>
        <dbReference type="ARBA" id="ARBA00022692"/>
    </source>
</evidence>
<evidence type="ECO:0000256" key="7">
    <source>
        <dbReference type="SAM" id="MobiDB-lite"/>
    </source>
</evidence>
<evidence type="ECO:0000256" key="5">
    <source>
        <dbReference type="ARBA" id="ARBA00023065"/>
    </source>
</evidence>